<sequence>MFALTIDQRRSRSGADAVPELLTQLAAVPAELGFERTVGDEIQALLGEPAAVIDALHIVIRDGGWSAGLGIGAVRRPLPGSVREASGPALVDAREAVEAAKTAGPVRVSVRSASSPAYAAEIEALVRLIGLVLERRTDSQWRIVDAVREHDTQRAASQALAISPQAVSKALATAAVDVEDAGYPLLERLLAAADDAGDERSGTR</sequence>
<name>A0A7L4YLB6_9ACTN</name>
<dbReference type="Proteomes" id="UP000463857">
    <property type="component" value="Chromosome"/>
</dbReference>
<evidence type="ECO:0000313" key="1">
    <source>
        <dbReference type="EMBL" id="QHB99851.1"/>
    </source>
</evidence>
<evidence type="ECO:0000313" key="2">
    <source>
        <dbReference type="Proteomes" id="UP000463857"/>
    </source>
</evidence>
<dbReference type="KEGG" id="eke:EK0264_05845"/>
<keyword evidence="2" id="KW-1185">Reference proteome</keyword>
<dbReference type="OrthoDB" id="5184241at2"/>
<reference evidence="1 2" key="1">
    <citation type="journal article" date="2018" name="Int. J. Syst. Evol. Microbiol.">
        <title>Epidermidibacterium keratini gen. nov., sp. nov., a member of the family Sporichthyaceae, isolated from keratin epidermis.</title>
        <authorList>
            <person name="Lee D.G."/>
            <person name="Trujillo M.E."/>
            <person name="Kang S."/>
            <person name="Nam J.J."/>
            <person name="Kim Y.J."/>
        </authorList>
    </citation>
    <scope>NUCLEOTIDE SEQUENCE [LARGE SCALE GENOMIC DNA]</scope>
    <source>
        <strain evidence="1 2">EPI-7</strain>
    </source>
</reference>
<gene>
    <name evidence="1" type="ORF">EK0264_05845</name>
</gene>
<protein>
    <recommendedName>
        <fullName evidence="3">MarR family transcriptional regulator</fullName>
    </recommendedName>
</protein>
<dbReference type="RefSeq" id="WP_159543833.1">
    <property type="nucleotide sequence ID" value="NZ_CP047156.1"/>
</dbReference>
<proteinExistence type="predicted"/>
<dbReference type="EMBL" id="CP047156">
    <property type="protein sequence ID" value="QHB99851.1"/>
    <property type="molecule type" value="Genomic_DNA"/>
</dbReference>
<dbReference type="InParanoid" id="A0A7L4YLB6"/>
<dbReference type="AlphaFoldDB" id="A0A7L4YLB6"/>
<evidence type="ECO:0008006" key="3">
    <source>
        <dbReference type="Google" id="ProtNLM"/>
    </source>
</evidence>
<organism evidence="1 2">
    <name type="scientific">Epidermidibacterium keratini</name>
    <dbReference type="NCBI Taxonomy" id="1891644"/>
    <lineage>
        <taxon>Bacteria</taxon>
        <taxon>Bacillati</taxon>
        <taxon>Actinomycetota</taxon>
        <taxon>Actinomycetes</taxon>
        <taxon>Sporichthyales</taxon>
        <taxon>Sporichthyaceae</taxon>
        <taxon>Epidermidibacterium</taxon>
    </lineage>
</organism>
<accession>A0A7L4YLB6</accession>